<dbReference type="SUPFAM" id="SSF53098">
    <property type="entry name" value="Ribonuclease H-like"/>
    <property type="match status" value="1"/>
</dbReference>
<dbReference type="Proteomes" id="UP001151760">
    <property type="component" value="Unassembled WGS sequence"/>
</dbReference>
<comment type="caution">
    <text evidence="2">The sequence shown here is derived from an EMBL/GenBank/DDBJ whole genome shotgun (WGS) entry which is preliminary data.</text>
</comment>
<keyword evidence="3" id="KW-1185">Reference proteome</keyword>
<proteinExistence type="predicted"/>
<keyword evidence="2" id="KW-0548">Nucleotidyltransferase</keyword>
<protein>
    <submittedName>
        <fullName evidence="2">RNA-directed DNA polymerase</fullName>
    </submittedName>
</protein>
<dbReference type="PANTHER" id="PTHR35046:SF26">
    <property type="entry name" value="RNA-DIRECTED DNA POLYMERASE"/>
    <property type="match status" value="1"/>
</dbReference>
<dbReference type="EMBL" id="BQNB010019592">
    <property type="protein sequence ID" value="GJT86917.1"/>
    <property type="molecule type" value="Genomic_DNA"/>
</dbReference>
<dbReference type="Gene3D" id="3.30.420.10">
    <property type="entry name" value="Ribonuclease H-like superfamily/Ribonuclease H"/>
    <property type="match status" value="1"/>
</dbReference>
<dbReference type="Gene3D" id="1.10.340.70">
    <property type="match status" value="1"/>
</dbReference>
<keyword evidence="2" id="KW-0695">RNA-directed DNA polymerase</keyword>
<reference evidence="2" key="1">
    <citation type="journal article" date="2022" name="Int. J. Mol. Sci.">
        <title>Draft Genome of Tanacetum Coccineum: Genomic Comparison of Closely Related Tanacetum-Family Plants.</title>
        <authorList>
            <person name="Yamashiro T."/>
            <person name="Shiraishi A."/>
            <person name="Nakayama K."/>
            <person name="Satake H."/>
        </authorList>
    </citation>
    <scope>NUCLEOTIDE SEQUENCE</scope>
</reference>
<sequence>MDYTTILSRSSDVEPLDLESIGAHSSSIKLFQDEALSLLIVRSENVQHHGIKSDLKFHVCESKEGPGQVLGKYLQNNLEYLDALSRKTTILVTISSEFVGFELVIYASDEYFCDIWDKIEIKQHRDDFLLDSYLFRGNRLLIPKTSLKSPLIKKMHEGGLSGQLGRDKTIASIEKIFYWLQLKRDVGAWARKCVVRQEGKGKAQYTGLYMPPPVLESPWFSKMLHFIPCNKTSNAAHIARLFFPEVVCLHGVPKSIISDRDSNFLAYFWLTLSTRLGTSLNFSSTAHHGHSEVVSRTLGNMIQCLCGDKTKLWDVSLAQAEFAYNSAVHSSTRFSPFAIVTPPSNGHWIAQRNLTIGRY</sequence>
<feature type="domain" description="Integrase zinc-binding" evidence="1">
    <location>
        <begin position="144"/>
        <end position="200"/>
    </location>
</feature>
<dbReference type="Pfam" id="PF17921">
    <property type="entry name" value="Integrase_H2C2"/>
    <property type="match status" value="1"/>
</dbReference>
<dbReference type="GO" id="GO:0003964">
    <property type="term" value="F:RNA-directed DNA polymerase activity"/>
    <property type="evidence" value="ECO:0007669"/>
    <property type="project" value="UniProtKB-KW"/>
</dbReference>
<organism evidence="2 3">
    <name type="scientific">Tanacetum coccineum</name>
    <dbReference type="NCBI Taxonomy" id="301880"/>
    <lineage>
        <taxon>Eukaryota</taxon>
        <taxon>Viridiplantae</taxon>
        <taxon>Streptophyta</taxon>
        <taxon>Embryophyta</taxon>
        <taxon>Tracheophyta</taxon>
        <taxon>Spermatophyta</taxon>
        <taxon>Magnoliopsida</taxon>
        <taxon>eudicotyledons</taxon>
        <taxon>Gunneridae</taxon>
        <taxon>Pentapetalae</taxon>
        <taxon>asterids</taxon>
        <taxon>campanulids</taxon>
        <taxon>Asterales</taxon>
        <taxon>Asteraceae</taxon>
        <taxon>Asteroideae</taxon>
        <taxon>Anthemideae</taxon>
        <taxon>Anthemidinae</taxon>
        <taxon>Tanacetum</taxon>
    </lineage>
</organism>
<dbReference type="InterPro" id="IPR036397">
    <property type="entry name" value="RNaseH_sf"/>
</dbReference>
<name>A0ABQ5HI65_9ASTR</name>
<evidence type="ECO:0000313" key="2">
    <source>
        <dbReference type="EMBL" id="GJT86917.1"/>
    </source>
</evidence>
<evidence type="ECO:0000259" key="1">
    <source>
        <dbReference type="Pfam" id="PF17921"/>
    </source>
</evidence>
<gene>
    <name evidence="2" type="ORF">Tco_1068634</name>
</gene>
<dbReference type="PANTHER" id="PTHR35046">
    <property type="entry name" value="ZINC KNUCKLE (CCHC-TYPE) FAMILY PROTEIN"/>
    <property type="match status" value="1"/>
</dbReference>
<evidence type="ECO:0000313" key="3">
    <source>
        <dbReference type="Proteomes" id="UP001151760"/>
    </source>
</evidence>
<keyword evidence="2" id="KW-0808">Transferase</keyword>
<dbReference type="InterPro" id="IPR041588">
    <property type="entry name" value="Integrase_H2C2"/>
</dbReference>
<reference evidence="2" key="2">
    <citation type="submission" date="2022-01" db="EMBL/GenBank/DDBJ databases">
        <authorList>
            <person name="Yamashiro T."/>
            <person name="Shiraishi A."/>
            <person name="Satake H."/>
            <person name="Nakayama K."/>
        </authorList>
    </citation>
    <scope>NUCLEOTIDE SEQUENCE</scope>
</reference>
<dbReference type="InterPro" id="IPR012337">
    <property type="entry name" value="RNaseH-like_sf"/>
</dbReference>
<accession>A0ABQ5HI65</accession>